<evidence type="ECO:0000313" key="3">
    <source>
        <dbReference type="Proteomes" id="UP000823775"/>
    </source>
</evidence>
<gene>
    <name evidence="2" type="ORF">HAX54_006338</name>
</gene>
<dbReference type="Proteomes" id="UP000823775">
    <property type="component" value="Unassembled WGS sequence"/>
</dbReference>
<feature type="region of interest" description="Disordered" evidence="1">
    <location>
        <begin position="109"/>
        <end position="150"/>
    </location>
</feature>
<name>A0ABS8TAY6_DATST</name>
<sequence length="150" mass="17263">TGRPINFGVILRDVLRRARVKKRQRFSFGDLLTQFLRLQQIEEEVVYYRQRYGPKGLDVSKIKEPKGIHGPVLSISDRNARIDYIRSYLYDMQMLHLRMSGVTEEQLALDNDDAIDDEQARTESDLVSDANDGEESVIGQATYAPIDEED</sequence>
<protein>
    <submittedName>
        <fullName evidence="2">Uncharacterized protein</fullName>
    </submittedName>
</protein>
<feature type="non-terminal residue" evidence="2">
    <location>
        <position position="1"/>
    </location>
</feature>
<evidence type="ECO:0000313" key="2">
    <source>
        <dbReference type="EMBL" id="MCD7468293.1"/>
    </source>
</evidence>
<organism evidence="2 3">
    <name type="scientific">Datura stramonium</name>
    <name type="common">Jimsonweed</name>
    <name type="synonym">Common thornapple</name>
    <dbReference type="NCBI Taxonomy" id="4076"/>
    <lineage>
        <taxon>Eukaryota</taxon>
        <taxon>Viridiplantae</taxon>
        <taxon>Streptophyta</taxon>
        <taxon>Embryophyta</taxon>
        <taxon>Tracheophyta</taxon>
        <taxon>Spermatophyta</taxon>
        <taxon>Magnoliopsida</taxon>
        <taxon>eudicotyledons</taxon>
        <taxon>Gunneridae</taxon>
        <taxon>Pentapetalae</taxon>
        <taxon>asterids</taxon>
        <taxon>lamiids</taxon>
        <taxon>Solanales</taxon>
        <taxon>Solanaceae</taxon>
        <taxon>Solanoideae</taxon>
        <taxon>Datureae</taxon>
        <taxon>Datura</taxon>
    </lineage>
</organism>
<keyword evidence="3" id="KW-1185">Reference proteome</keyword>
<reference evidence="2 3" key="1">
    <citation type="journal article" date="2021" name="BMC Genomics">
        <title>Datura genome reveals duplications of psychoactive alkaloid biosynthetic genes and high mutation rate following tissue culture.</title>
        <authorList>
            <person name="Rajewski A."/>
            <person name="Carter-House D."/>
            <person name="Stajich J."/>
            <person name="Litt A."/>
        </authorList>
    </citation>
    <scope>NUCLEOTIDE SEQUENCE [LARGE SCALE GENOMIC DNA]</scope>
    <source>
        <strain evidence="2">AR-01</strain>
    </source>
</reference>
<accession>A0ABS8TAY6</accession>
<proteinExistence type="predicted"/>
<comment type="caution">
    <text evidence="2">The sequence shown here is derived from an EMBL/GenBank/DDBJ whole genome shotgun (WGS) entry which is preliminary data.</text>
</comment>
<evidence type="ECO:0000256" key="1">
    <source>
        <dbReference type="SAM" id="MobiDB-lite"/>
    </source>
</evidence>
<dbReference type="EMBL" id="JACEIK010001318">
    <property type="protein sequence ID" value="MCD7468293.1"/>
    <property type="molecule type" value="Genomic_DNA"/>
</dbReference>